<organism evidence="3">
    <name type="scientific">Gongylonema pulchrum</name>
    <dbReference type="NCBI Taxonomy" id="637853"/>
    <lineage>
        <taxon>Eukaryota</taxon>
        <taxon>Metazoa</taxon>
        <taxon>Ecdysozoa</taxon>
        <taxon>Nematoda</taxon>
        <taxon>Chromadorea</taxon>
        <taxon>Rhabditida</taxon>
        <taxon>Spirurina</taxon>
        <taxon>Spiruromorpha</taxon>
        <taxon>Spiruroidea</taxon>
        <taxon>Gongylonematidae</taxon>
        <taxon>Gongylonema</taxon>
    </lineage>
</organism>
<protein>
    <submittedName>
        <fullName evidence="3">BZIP domain-containing protein</fullName>
    </submittedName>
</protein>
<reference evidence="1 2" key="2">
    <citation type="submission" date="2018-11" db="EMBL/GenBank/DDBJ databases">
        <authorList>
            <consortium name="Pathogen Informatics"/>
        </authorList>
    </citation>
    <scope>NUCLEOTIDE SEQUENCE [LARGE SCALE GENOMIC DNA]</scope>
</reference>
<dbReference type="WBParaSite" id="GPUH_0001050201-mRNA-1">
    <property type="protein sequence ID" value="GPUH_0001050201-mRNA-1"/>
    <property type="gene ID" value="GPUH_0001050201"/>
</dbReference>
<dbReference type="AlphaFoldDB" id="A0A183DP48"/>
<name>A0A183DP48_9BILA</name>
<evidence type="ECO:0000313" key="1">
    <source>
        <dbReference type="EMBL" id="VDN17513.1"/>
    </source>
</evidence>
<sequence>MESDGVFFVHPVGNYGISAFTGQYPAPTQTSVQPTTGLYEFSVKLQDYSLCHLVNSLSEAHKEARVRVKCRKRRGRWAAKRASLRSSASARARVAEWERKLNRLRISLHSFGKSMVSACELYLELSGDFEELIAVLCSKSPLQRPRAVFNLVEIYAITLVRLQQYCAVETNNGCETLICKAVREVLLFWFRDMHRNVAQYDCYWLHTRAVLTHMFRKLVSLERIVAVRHELGSVHNALTVRLLDKKDDKCDLYVCEQIEYFLDVLSQSAASAAFALSSTNVAAISSQLDRIGRRVAMTGGEGKARNTSLTMRLLDKKDNNCDLYVCEQIEYFLDVLSQSAASAACNLISNSV</sequence>
<proteinExistence type="predicted"/>
<reference evidence="3" key="1">
    <citation type="submission" date="2016-06" db="UniProtKB">
        <authorList>
            <consortium name="WormBaseParasite"/>
        </authorList>
    </citation>
    <scope>IDENTIFICATION</scope>
</reference>
<gene>
    <name evidence="1" type="ORF">GPUH_LOCUS10489</name>
</gene>
<accession>A0A183DP48</accession>
<dbReference type="OrthoDB" id="5845736at2759"/>
<dbReference type="EMBL" id="UYRT01078001">
    <property type="protein sequence ID" value="VDN17513.1"/>
    <property type="molecule type" value="Genomic_DNA"/>
</dbReference>
<keyword evidence="2" id="KW-1185">Reference proteome</keyword>
<evidence type="ECO:0000313" key="2">
    <source>
        <dbReference type="Proteomes" id="UP000271098"/>
    </source>
</evidence>
<dbReference type="Proteomes" id="UP000271098">
    <property type="component" value="Unassembled WGS sequence"/>
</dbReference>
<evidence type="ECO:0000313" key="3">
    <source>
        <dbReference type="WBParaSite" id="GPUH_0001050201-mRNA-1"/>
    </source>
</evidence>